<reference evidence="2 3" key="1">
    <citation type="submission" date="2016-09" db="EMBL/GenBank/DDBJ databases">
        <authorList>
            <person name="Capua I."/>
            <person name="De Benedictis P."/>
            <person name="Joannis T."/>
            <person name="Lombin L.H."/>
            <person name="Cattoli G."/>
        </authorList>
    </citation>
    <scope>NUCLEOTIDE SEQUENCE [LARGE SCALE GENOMIC DNA]</scope>
    <source>
        <strain evidence="2 3">ISLP-3</strain>
    </source>
</reference>
<dbReference type="Proteomes" id="UP000199039">
    <property type="component" value="Unassembled WGS sequence"/>
</dbReference>
<feature type="transmembrane region" description="Helical" evidence="1">
    <location>
        <begin position="203"/>
        <end position="220"/>
    </location>
</feature>
<feature type="transmembrane region" description="Helical" evidence="1">
    <location>
        <begin position="226"/>
        <end position="246"/>
    </location>
</feature>
<keyword evidence="3" id="KW-1185">Reference proteome</keyword>
<organism evidence="2 3">
    <name type="scientific">Sanguibacter gelidistatuariae</name>
    <dbReference type="NCBI Taxonomy" id="1814289"/>
    <lineage>
        <taxon>Bacteria</taxon>
        <taxon>Bacillati</taxon>
        <taxon>Actinomycetota</taxon>
        <taxon>Actinomycetes</taxon>
        <taxon>Micrococcales</taxon>
        <taxon>Sanguibacteraceae</taxon>
        <taxon>Sanguibacter</taxon>
    </lineage>
</organism>
<evidence type="ECO:0000313" key="2">
    <source>
        <dbReference type="EMBL" id="SDB94662.1"/>
    </source>
</evidence>
<feature type="transmembrane region" description="Helical" evidence="1">
    <location>
        <begin position="22"/>
        <end position="41"/>
    </location>
</feature>
<keyword evidence="1" id="KW-1133">Transmembrane helix</keyword>
<dbReference type="STRING" id="1814289.SAMN05216410_1106"/>
<name>A0A1G6HK83_9MICO</name>
<evidence type="ECO:0000313" key="3">
    <source>
        <dbReference type="Proteomes" id="UP000199039"/>
    </source>
</evidence>
<dbReference type="AlphaFoldDB" id="A0A1G6HK83"/>
<sequence>MTAGSVPAGDLLTVAADAITGIGAWAGVVGMLVGCAVLVVVGPRGRPVGRVARPDGRAGRWPGTLRGRLRRAPARGRPRSGAGGDRASVQVIVTQVAGLLRGGVSPGKAWPMVGAVRVDRLGVPDAGDLTALVSAGQGPGRTRDADRAQRQVAAIVAACRLAAEVGAPLAVVLDAIVGTLVGAARAESERAAALAGPRSTARVLAWLPGIGAVLGMALGADPLGLFLAGGLGAVAPAGGLVLVGVGHRWTARLVARARAAGEPL</sequence>
<keyword evidence="1" id="KW-0812">Transmembrane</keyword>
<gene>
    <name evidence="2" type="ORF">SAMN05216410_1106</name>
</gene>
<dbReference type="EMBL" id="FMYH01000001">
    <property type="protein sequence ID" value="SDB94662.1"/>
    <property type="molecule type" value="Genomic_DNA"/>
</dbReference>
<keyword evidence="1" id="KW-0472">Membrane</keyword>
<evidence type="ECO:0000256" key="1">
    <source>
        <dbReference type="SAM" id="Phobius"/>
    </source>
</evidence>
<protein>
    <submittedName>
        <fullName evidence="2">Tight adherence protein B</fullName>
    </submittedName>
</protein>
<dbReference type="RefSeq" id="WP_245700861.1">
    <property type="nucleotide sequence ID" value="NZ_FMYH01000001.1"/>
</dbReference>
<accession>A0A1G6HK83</accession>
<proteinExistence type="predicted"/>